<protein>
    <recommendedName>
        <fullName evidence="3">Xylose isomerase-like TIM barrel</fullName>
    </recommendedName>
</protein>
<organism evidence="1 2">
    <name type="scientific">Rohdeia mirabilis</name>
    <dbReference type="NCBI Taxonomy" id="2528008"/>
    <lineage>
        <taxon>Bacteria</taxon>
        <taxon>Pseudomonadati</taxon>
        <taxon>Planctomycetota</taxon>
        <taxon>Planctomycetia</taxon>
        <taxon>Planctomycetia incertae sedis</taxon>
        <taxon>Rohdeia</taxon>
    </lineage>
</organism>
<proteinExistence type="predicted"/>
<dbReference type="InterPro" id="IPR018246">
    <property type="entry name" value="AP_endonuc_F2_Zn_BS"/>
</dbReference>
<evidence type="ECO:0000313" key="1">
    <source>
        <dbReference type="EMBL" id="QDU84718.1"/>
    </source>
</evidence>
<dbReference type="SUPFAM" id="SSF51658">
    <property type="entry name" value="Xylose isomerase-like"/>
    <property type="match status" value="1"/>
</dbReference>
<dbReference type="AlphaFoldDB" id="A0A518CZS3"/>
<dbReference type="NCBIfam" id="NF035939">
    <property type="entry name" value="TIM_EboE"/>
    <property type="match status" value="1"/>
</dbReference>
<evidence type="ECO:0000313" key="2">
    <source>
        <dbReference type="Proteomes" id="UP000319342"/>
    </source>
</evidence>
<dbReference type="EMBL" id="CP036290">
    <property type="protein sequence ID" value="QDU84718.1"/>
    <property type="molecule type" value="Genomic_DNA"/>
</dbReference>
<dbReference type="InterPro" id="IPR036237">
    <property type="entry name" value="Xyl_isomerase-like_sf"/>
</dbReference>
<dbReference type="Gene3D" id="3.20.20.150">
    <property type="entry name" value="Divalent-metal-dependent TIM barrel enzymes"/>
    <property type="match status" value="1"/>
</dbReference>
<keyword evidence="2" id="KW-1185">Reference proteome</keyword>
<accession>A0A518CZS3</accession>
<dbReference type="GO" id="GO:0008270">
    <property type="term" value="F:zinc ion binding"/>
    <property type="evidence" value="ECO:0007669"/>
    <property type="project" value="InterPro"/>
</dbReference>
<gene>
    <name evidence="1" type="ORF">Pla163_18310</name>
</gene>
<name>A0A518CZS3_9BACT</name>
<dbReference type="Proteomes" id="UP000319342">
    <property type="component" value="Chromosome"/>
</dbReference>
<sequence>MLGYCLNVLAGEDLPALERALEQVCAAVRERVAPDGVLGLGLYLPASLALPLAEDRAARRRVDLAKRLKRLGLCAFTANAFPFGGFHRPGLKAGVFRPGWDERERAFYTAAVALIADELAPAGASHVSVSTHSGLHRGEPGALERVEACGRGLGLALVALDALRTRHGRPTVLSIEPEPRSLAGDTRELAAVWPALIEGARAELSERGVADPEAVIATHLGLCLDTCHAAVEFEEPQELCARIDALGLPIGKVQVSSALRLPDPGNDDVGRARLLAMDEPVYLHQVTGRRGSELLRAQDLGDPALSSDPAWLGCDEWRCHFHVPVDAPDPLPDAGGLATTATQGAATLAAILADPTRWGTRDLHVEVETYTFDVLPAAWREGGLAASLARELEWTRARLADAGWLAVGSGA</sequence>
<dbReference type="PROSITE" id="PS00730">
    <property type="entry name" value="AP_NUCLEASE_F2_2"/>
    <property type="match status" value="1"/>
</dbReference>
<evidence type="ECO:0008006" key="3">
    <source>
        <dbReference type="Google" id="ProtNLM"/>
    </source>
</evidence>
<reference evidence="1 2" key="1">
    <citation type="submission" date="2019-02" db="EMBL/GenBank/DDBJ databases">
        <title>Deep-cultivation of Planctomycetes and their phenomic and genomic characterization uncovers novel biology.</title>
        <authorList>
            <person name="Wiegand S."/>
            <person name="Jogler M."/>
            <person name="Boedeker C."/>
            <person name="Pinto D."/>
            <person name="Vollmers J."/>
            <person name="Rivas-Marin E."/>
            <person name="Kohn T."/>
            <person name="Peeters S.H."/>
            <person name="Heuer A."/>
            <person name="Rast P."/>
            <person name="Oberbeckmann S."/>
            <person name="Bunk B."/>
            <person name="Jeske O."/>
            <person name="Meyerdierks A."/>
            <person name="Storesund J.E."/>
            <person name="Kallscheuer N."/>
            <person name="Luecker S."/>
            <person name="Lage O.M."/>
            <person name="Pohl T."/>
            <person name="Merkel B.J."/>
            <person name="Hornburger P."/>
            <person name="Mueller R.-W."/>
            <person name="Bruemmer F."/>
            <person name="Labrenz M."/>
            <person name="Spormann A.M."/>
            <person name="Op den Camp H."/>
            <person name="Overmann J."/>
            <person name="Amann R."/>
            <person name="Jetten M.S.M."/>
            <person name="Mascher T."/>
            <person name="Medema M.H."/>
            <person name="Devos D.P."/>
            <person name="Kaster A.-K."/>
            <person name="Ovreas L."/>
            <person name="Rohde M."/>
            <person name="Galperin M.Y."/>
            <person name="Jogler C."/>
        </authorList>
    </citation>
    <scope>NUCLEOTIDE SEQUENCE [LARGE SCALE GENOMIC DNA]</scope>
    <source>
        <strain evidence="1 2">Pla163</strain>
    </source>
</reference>